<keyword evidence="1" id="KW-0808">Transferase</keyword>
<sequence>MSTGASAHVMSTLNDYLEQLGRWLIRWKIQVNSDKCQSVYFTRRRSTPNPPKLYRRPIPWRDETKYLGVILDNRLTYKTHVPEVRNKVSAVNKKLYYVMGKNSKLSLRNKLLLYKTLMRPIMSYASPVWEADARTHINKLEITQNKIVRQITQVPWYVRNKQIQKERKLTPILDYFRKLAIKFFNNIDNSTNAAIAEIPRYDPLEPRKKKRLRTLLG</sequence>
<dbReference type="Proteomes" id="UP000499080">
    <property type="component" value="Unassembled WGS sequence"/>
</dbReference>
<organism evidence="1 2">
    <name type="scientific">Araneus ventricosus</name>
    <name type="common">Orbweaver spider</name>
    <name type="synonym">Epeira ventricosa</name>
    <dbReference type="NCBI Taxonomy" id="182803"/>
    <lineage>
        <taxon>Eukaryota</taxon>
        <taxon>Metazoa</taxon>
        <taxon>Ecdysozoa</taxon>
        <taxon>Arthropoda</taxon>
        <taxon>Chelicerata</taxon>
        <taxon>Arachnida</taxon>
        <taxon>Araneae</taxon>
        <taxon>Araneomorphae</taxon>
        <taxon>Entelegynae</taxon>
        <taxon>Araneoidea</taxon>
        <taxon>Araneidae</taxon>
        <taxon>Araneus</taxon>
    </lineage>
</organism>
<reference evidence="1 2" key="1">
    <citation type="journal article" date="2019" name="Sci. Rep.">
        <title>Orb-weaving spider Araneus ventricosus genome elucidates the spidroin gene catalogue.</title>
        <authorList>
            <person name="Kono N."/>
            <person name="Nakamura H."/>
            <person name="Ohtoshi R."/>
            <person name="Moran D.A.P."/>
            <person name="Shinohara A."/>
            <person name="Yoshida Y."/>
            <person name="Fujiwara M."/>
            <person name="Mori M."/>
            <person name="Tomita M."/>
            <person name="Arakawa K."/>
        </authorList>
    </citation>
    <scope>NUCLEOTIDE SEQUENCE [LARGE SCALE GENOMIC DNA]</scope>
</reference>
<gene>
    <name evidence="1" type="primary">X-elementORF2_940</name>
    <name evidence="1" type="ORF">AVEN_105637_1</name>
</gene>
<dbReference type="PANTHER" id="PTHR33332">
    <property type="entry name" value="REVERSE TRANSCRIPTASE DOMAIN-CONTAINING PROTEIN"/>
    <property type="match status" value="1"/>
</dbReference>
<dbReference type="OrthoDB" id="6154697at2759"/>
<protein>
    <submittedName>
        <fullName evidence="1">Putative RNA-directed DNA polymerase from transposon X-element</fullName>
    </submittedName>
</protein>
<dbReference type="GO" id="GO:0003964">
    <property type="term" value="F:RNA-directed DNA polymerase activity"/>
    <property type="evidence" value="ECO:0007669"/>
    <property type="project" value="UniProtKB-KW"/>
</dbReference>
<comment type="caution">
    <text evidence="1">The sequence shown here is derived from an EMBL/GenBank/DDBJ whole genome shotgun (WGS) entry which is preliminary data.</text>
</comment>
<evidence type="ECO:0000313" key="1">
    <source>
        <dbReference type="EMBL" id="GBM98701.1"/>
    </source>
</evidence>
<dbReference type="EMBL" id="BGPR01004349">
    <property type="protein sequence ID" value="GBM98701.1"/>
    <property type="molecule type" value="Genomic_DNA"/>
</dbReference>
<dbReference type="AlphaFoldDB" id="A0A4Y2K8Q6"/>
<proteinExistence type="predicted"/>
<evidence type="ECO:0000313" key="2">
    <source>
        <dbReference type="Proteomes" id="UP000499080"/>
    </source>
</evidence>
<keyword evidence="2" id="KW-1185">Reference proteome</keyword>
<keyword evidence="1" id="KW-0695">RNA-directed DNA polymerase</keyword>
<name>A0A4Y2K8Q6_ARAVE</name>
<keyword evidence="1" id="KW-0548">Nucleotidyltransferase</keyword>
<accession>A0A4Y2K8Q6</accession>